<dbReference type="PANTHER" id="PTHR36978">
    <property type="entry name" value="P-LOOP CONTAINING NUCLEOTIDE TRIPHOSPHATE HYDROLASE"/>
    <property type="match status" value="1"/>
</dbReference>
<organism evidence="2 3">
    <name type="scientific">Xylaria flabelliformis</name>
    <dbReference type="NCBI Taxonomy" id="2512241"/>
    <lineage>
        <taxon>Eukaryota</taxon>
        <taxon>Fungi</taxon>
        <taxon>Dikarya</taxon>
        <taxon>Ascomycota</taxon>
        <taxon>Pezizomycotina</taxon>
        <taxon>Sordariomycetes</taxon>
        <taxon>Xylariomycetidae</taxon>
        <taxon>Xylariales</taxon>
        <taxon>Xylariaceae</taxon>
        <taxon>Xylaria</taxon>
    </lineage>
</organism>
<keyword evidence="3" id="KW-1185">Reference proteome</keyword>
<dbReference type="Proteomes" id="UP000319160">
    <property type="component" value="Unassembled WGS sequence"/>
</dbReference>
<dbReference type="STRING" id="2512241.A0A553I722"/>
<keyword evidence="1" id="KW-0472">Membrane</keyword>
<dbReference type="Pfam" id="PF17784">
    <property type="entry name" value="Sulfotransfer_4"/>
    <property type="match status" value="1"/>
</dbReference>
<dbReference type="SUPFAM" id="SSF52540">
    <property type="entry name" value="P-loop containing nucleoside triphosphate hydrolases"/>
    <property type="match status" value="1"/>
</dbReference>
<protein>
    <recommendedName>
        <fullName evidence="4">P-loop containing nucleoside triphosphate hydrolase protein</fullName>
    </recommendedName>
</protein>
<reference evidence="3" key="1">
    <citation type="submission" date="2019-06" db="EMBL/GenBank/DDBJ databases">
        <title>Draft genome sequence of the griseofulvin-producing fungus Xylaria cubensis strain G536.</title>
        <authorList>
            <person name="Mead M.E."/>
            <person name="Raja H.A."/>
            <person name="Steenwyk J.L."/>
            <person name="Knowles S.L."/>
            <person name="Oberlies N.H."/>
            <person name="Rokas A."/>
        </authorList>
    </citation>
    <scope>NUCLEOTIDE SEQUENCE [LARGE SCALE GENOMIC DNA]</scope>
    <source>
        <strain evidence="3">G536</strain>
    </source>
</reference>
<keyword evidence="1" id="KW-1133">Transmembrane helix</keyword>
<evidence type="ECO:0008006" key="4">
    <source>
        <dbReference type="Google" id="ProtNLM"/>
    </source>
</evidence>
<dbReference type="PANTHER" id="PTHR36978:SF4">
    <property type="entry name" value="P-LOOP CONTAINING NUCLEOSIDE TRIPHOSPHATE HYDROLASE PROTEIN"/>
    <property type="match status" value="1"/>
</dbReference>
<evidence type="ECO:0000256" key="1">
    <source>
        <dbReference type="SAM" id="Phobius"/>
    </source>
</evidence>
<proteinExistence type="predicted"/>
<dbReference type="EMBL" id="VFLP01000013">
    <property type="protein sequence ID" value="TRX95993.1"/>
    <property type="molecule type" value="Genomic_DNA"/>
</dbReference>
<feature type="transmembrane region" description="Helical" evidence="1">
    <location>
        <begin position="263"/>
        <end position="283"/>
    </location>
</feature>
<name>A0A553I722_9PEZI</name>
<evidence type="ECO:0000313" key="2">
    <source>
        <dbReference type="EMBL" id="TRX95993.1"/>
    </source>
</evidence>
<dbReference type="OrthoDB" id="408152at2759"/>
<accession>A0A553I722</accession>
<sequence>MSSKNDSDGTIPRLTEYPSGLKLIVCGLPRTGTTSLKLALEQLGFPNVYHMSTFVENTEDSELWAHVIRAKISGNDVPREVWDSLLGDYQVVVDAPGCYFATELSRAYPNAKVVILNRDPEEWYISFANTVQELIKRREYLEVLETILRPCLPTQASAIIRIGNLLSKSSIGLGSYGKGECLEFFHRYYADCRANIPVERYMDFKVQDGWTPLCEHLDLPVPRLQTVNGWIHAPFPQANDTESFHSWVARIQYSILRQTWRNMMLCGFVLLGTIVLFRQVMWLTKFGLYTSHD</sequence>
<dbReference type="InterPro" id="IPR027417">
    <property type="entry name" value="P-loop_NTPase"/>
</dbReference>
<dbReference type="InterPro" id="IPR040632">
    <property type="entry name" value="Sulfotransfer_4"/>
</dbReference>
<evidence type="ECO:0000313" key="3">
    <source>
        <dbReference type="Proteomes" id="UP000319160"/>
    </source>
</evidence>
<keyword evidence="1" id="KW-0812">Transmembrane</keyword>
<comment type="caution">
    <text evidence="2">The sequence shown here is derived from an EMBL/GenBank/DDBJ whole genome shotgun (WGS) entry which is preliminary data.</text>
</comment>
<dbReference type="Gene3D" id="3.40.50.300">
    <property type="entry name" value="P-loop containing nucleotide triphosphate hydrolases"/>
    <property type="match status" value="1"/>
</dbReference>
<gene>
    <name evidence="2" type="ORF">FHL15_003135</name>
</gene>
<dbReference type="AlphaFoldDB" id="A0A553I722"/>